<reference evidence="3 4" key="1">
    <citation type="submission" date="2020-08" db="EMBL/GenBank/DDBJ databases">
        <title>Putative novel bacterial strains isolated from necrotic wheat leaf tissues caused by Xanthomonas translucens.</title>
        <authorList>
            <person name="Tambong J.T."/>
        </authorList>
    </citation>
    <scope>NUCLEOTIDE SEQUENCE [LARGE SCALE GENOMIC DNA]</scope>
    <source>
        <strain evidence="3 4">DOAB 1067</strain>
    </source>
</reference>
<dbReference type="SUPFAM" id="SSF52540">
    <property type="entry name" value="P-loop containing nucleoside triphosphate hydrolases"/>
    <property type="match status" value="1"/>
</dbReference>
<organism evidence="3 4">
    <name type="scientific">Pseudomonas triticifolii</name>
    <dbReference type="NCBI Taxonomy" id="2762592"/>
    <lineage>
        <taxon>Bacteria</taxon>
        <taxon>Pseudomonadati</taxon>
        <taxon>Pseudomonadota</taxon>
        <taxon>Gammaproteobacteria</taxon>
        <taxon>Pseudomonadales</taxon>
        <taxon>Pseudomonadaceae</taxon>
        <taxon>Pseudomonas</taxon>
    </lineage>
</organism>
<gene>
    <name evidence="3" type="ORF">H8S56_14170</name>
</gene>
<dbReference type="PANTHER" id="PTHR32114:SF2">
    <property type="entry name" value="ABC TRANSPORTER ABCH.3"/>
    <property type="match status" value="1"/>
</dbReference>
<dbReference type="RefSeq" id="WP_187518985.1">
    <property type="nucleotide sequence ID" value="NZ_JACONV010000009.1"/>
</dbReference>
<evidence type="ECO:0000313" key="4">
    <source>
        <dbReference type="Proteomes" id="UP000660131"/>
    </source>
</evidence>
<dbReference type="InterPro" id="IPR027417">
    <property type="entry name" value="P-loop_NTPase"/>
</dbReference>
<accession>A0ABR7BG51</accession>
<dbReference type="Proteomes" id="UP000660131">
    <property type="component" value="Unassembled WGS sequence"/>
</dbReference>
<name>A0ABR7BG51_9PSED</name>
<dbReference type="EMBL" id="JACONV010000009">
    <property type="protein sequence ID" value="MBC3956154.1"/>
    <property type="molecule type" value="Genomic_DNA"/>
</dbReference>
<evidence type="ECO:0000313" key="3">
    <source>
        <dbReference type="EMBL" id="MBC3956154.1"/>
    </source>
</evidence>
<protein>
    <submittedName>
        <fullName evidence="3">AAA family ATPase</fullName>
    </submittedName>
</protein>
<dbReference type="Gene3D" id="3.40.50.300">
    <property type="entry name" value="P-loop containing nucleotide triphosphate hydrolases"/>
    <property type="match status" value="2"/>
</dbReference>
<dbReference type="InterPro" id="IPR038729">
    <property type="entry name" value="Rad50/SbcC_AAA"/>
</dbReference>
<dbReference type="PANTHER" id="PTHR32114">
    <property type="entry name" value="ABC TRANSPORTER ABCH.3"/>
    <property type="match status" value="1"/>
</dbReference>
<keyword evidence="1" id="KW-0175">Coiled coil</keyword>
<proteinExistence type="predicted"/>
<feature type="domain" description="Rad50/SbcC-type AAA" evidence="2">
    <location>
        <begin position="9"/>
        <end position="100"/>
    </location>
</feature>
<evidence type="ECO:0000259" key="2">
    <source>
        <dbReference type="Pfam" id="PF13476"/>
    </source>
</evidence>
<comment type="caution">
    <text evidence="3">The sequence shown here is derived from an EMBL/GenBank/DDBJ whole genome shotgun (WGS) entry which is preliminary data.</text>
</comment>
<evidence type="ECO:0000256" key="1">
    <source>
        <dbReference type="SAM" id="Coils"/>
    </source>
</evidence>
<feature type="coiled-coil region" evidence="1">
    <location>
        <begin position="652"/>
        <end position="679"/>
    </location>
</feature>
<sequence>MRGIRLNTLDVSHFRGLNDSVRFDFSSPLTVVYAPNGTGKTTMCEAAEWLLTGQVERLKEGNGFDALVLSPKFPSQNDATTSAAASLYIDGTEQYVRRYVDGSQSSAAYGADEGAAVTLRPNELLALLAPVAAADEAHAITAINLRQRWLKGTRFLSSEALAALVDTDEETIERRTQVFADLLGIRHLLDAERQCEKYIVEIGRRLRNLTKMTESRSAEVTDLELALGPDEAAGTSHSSSARLEADTAANLFVPEDTQWFVAQPNLDDQLASLTALHSRYKHLFDARSNAAKRVEAKWSIRSSLEMAVTEGINIEAALAQSLAQIEKDGRQAATELSDFNSRREATYLLAQELAKAKDELTHLGAMVVATLLDGGFADDLSLSLIELSHKYSEYQWPASARQQRRHELKGLELSSAGSSDETKRLAELDLEVSAARSDAPSREELEHLQEKAAETVSHAKAATKLLDAVASPVARLQAAARELLNHDHGVDIGKCPLCSHDWKDAENLRSAINATLSAAPELVVAARSGVAAADDAATLAHSQLNAALQKQKYLLGLEKEQSDLQLANAVQDRELERLGVSQGATAEEFKSLAAHLDVADAISVLLSARDGILPTVFGSEFRMPASGFQVADLHQHLDTVFEARHRVVQLELAELAKSIEAAISNRDDLRAKYAAAQQNLKDCRLGLEQKSAELASLQSAWQEASPGIEWSNAELDTLMSELTKENVRLTVIEGHITAARAAWAAESRRSRLLELQQATQLLIDESRVMTGRLDAANRARAVFYEAYTTISRQKVQDLSRVVNPLFARMHANRVFDRINLGADTDFLHWLADAGDQQLDPGKDFSQGQRQDLALALFLARARSLGGTFFLDEPIVHLDDLNRVGLLDILRATVLESSNTLNLVITTSSRALARHLIEKFAGVGLVETPSGRQPPLRILELDGNGRSGIRLSTVYPLEGLSAVAGLGDEIDLD</sequence>
<keyword evidence="4" id="KW-1185">Reference proteome</keyword>
<dbReference type="Pfam" id="PF13476">
    <property type="entry name" value="AAA_23"/>
    <property type="match status" value="1"/>
</dbReference>